<dbReference type="SUPFAM" id="SSF52058">
    <property type="entry name" value="L domain-like"/>
    <property type="match status" value="1"/>
</dbReference>
<dbReference type="Proteomes" id="UP001153069">
    <property type="component" value="Unassembled WGS sequence"/>
</dbReference>
<gene>
    <name evidence="4" type="ORF">SEMRO_1534_G280430.1</name>
</gene>
<dbReference type="EMBL" id="CAICTM010001532">
    <property type="protein sequence ID" value="CAB9524411.1"/>
    <property type="molecule type" value="Genomic_DNA"/>
</dbReference>
<evidence type="ECO:0000256" key="2">
    <source>
        <dbReference type="ARBA" id="ARBA00022737"/>
    </source>
</evidence>
<reference evidence="4" key="1">
    <citation type="submission" date="2020-06" db="EMBL/GenBank/DDBJ databases">
        <authorList>
            <consortium name="Plant Systems Biology data submission"/>
        </authorList>
    </citation>
    <scope>NUCLEOTIDE SEQUENCE</scope>
    <source>
        <strain evidence="4">D6</strain>
    </source>
</reference>
<name>A0A9N8HSK5_9STRA</name>
<dbReference type="SUPFAM" id="SSF52047">
    <property type="entry name" value="RNI-like"/>
    <property type="match status" value="1"/>
</dbReference>
<keyword evidence="1" id="KW-0433">Leucine-rich repeat</keyword>
<dbReference type="PANTHER" id="PTHR48009">
    <property type="entry name" value="LEUCINE-RICH REPEAT (LRR) FAMILY PROTEIN"/>
    <property type="match status" value="1"/>
</dbReference>
<sequence>MERSESPQSKAYLWLVNNISNQTSTHKDLPTYLWLVNNINNQTSTHKDLPKWRLIQRFALATIYSSLRGDHWVQHHEWLDWETNECNWEQIDYIQDFSSCNERGEIKALAFENANNLDGSIPPEISLLGHSLQLVIFRQHKELTGVIPTEIGQLTKLTKLTISATSIVGTLPTKFGTLQSLETLQIHLNKIDGKIPSEVGKVGNLSELSFLSSDITGLVPAELGKLTELTSLILADWKIIGTIPIELGNLVGLKSLRLNLSDLALGSNRLKGTLLFDFFSKLTRLRHVYINDNQISGSISRQVGLASSLIRLELQNTKLSGPMPTELLALDNLTSLVVTSTSLSRSIPAELCEKMYKHKWNCLELQLKGHNHKGTNTATITMLRRGPAARRRRRAAPDRPQEEPGDHQNVTAPLEAGGSCLNLDLCMGAATVLERLRRVNSAIMSVSLEVNLMSELIFDQEWMAIMESMGSLPSIRTVSLSFRIRIPIPTQAFTKLIELATPMEQLNLVGLQLSHTIIRTTTSSTTSEEGEVSPVNELIRACQNAKTLTRIHLCRYRPVPLYSTAASGHVRLADPLLLALSNLPNCQLFHLERTNVFTNPQHNNNNPDLLDLICRSPFSKLKIGLQDRAIQLQQPIPKMAVAFQHNPRLKELIIQHTIDQPALEAISELLRTNQTLEKLSLLRIQCDNWSTVLQNHALEHNTTLQSLELSIILSRADRSLLKTNWSNLAMSLSHHNSRLTTLHVDLAGARHGSGLATEPLLKMLREDNFVLQNIVINRNTVPLHPDILFYLKLNKIGRNKLLRQQAVASETELVANSNKGSLRDDWIQTLIKHKSNVRILHYFICRDPSIIIPLTLSATTC</sequence>
<organism evidence="4 5">
    <name type="scientific">Seminavis robusta</name>
    <dbReference type="NCBI Taxonomy" id="568900"/>
    <lineage>
        <taxon>Eukaryota</taxon>
        <taxon>Sar</taxon>
        <taxon>Stramenopiles</taxon>
        <taxon>Ochrophyta</taxon>
        <taxon>Bacillariophyta</taxon>
        <taxon>Bacillariophyceae</taxon>
        <taxon>Bacillariophycidae</taxon>
        <taxon>Naviculales</taxon>
        <taxon>Naviculaceae</taxon>
        <taxon>Seminavis</taxon>
    </lineage>
</organism>
<accession>A0A9N8HSK5</accession>
<protein>
    <submittedName>
        <fullName evidence="4">Leucine rich repeat N-terminal domain</fullName>
    </submittedName>
</protein>
<evidence type="ECO:0000256" key="3">
    <source>
        <dbReference type="SAM" id="MobiDB-lite"/>
    </source>
</evidence>
<feature type="region of interest" description="Disordered" evidence="3">
    <location>
        <begin position="385"/>
        <end position="410"/>
    </location>
</feature>
<proteinExistence type="predicted"/>
<dbReference type="OrthoDB" id="676979at2759"/>
<evidence type="ECO:0000313" key="5">
    <source>
        <dbReference type="Proteomes" id="UP001153069"/>
    </source>
</evidence>
<comment type="caution">
    <text evidence="4">The sequence shown here is derived from an EMBL/GenBank/DDBJ whole genome shotgun (WGS) entry which is preliminary data.</text>
</comment>
<dbReference type="Gene3D" id="3.80.10.10">
    <property type="entry name" value="Ribonuclease Inhibitor"/>
    <property type="match status" value="3"/>
</dbReference>
<dbReference type="AlphaFoldDB" id="A0A9N8HSK5"/>
<keyword evidence="5" id="KW-1185">Reference proteome</keyword>
<dbReference type="InterPro" id="IPR053213">
    <property type="entry name" value="RLP29"/>
</dbReference>
<dbReference type="PANTHER" id="PTHR48009:SF16">
    <property type="entry name" value="LEUCINE-RICH REPEAT-CONTAINING N-TERMINAL PLANT-TYPE DOMAIN-CONTAINING PROTEIN"/>
    <property type="match status" value="1"/>
</dbReference>
<feature type="compositionally biased region" description="Basic and acidic residues" evidence="3">
    <location>
        <begin position="395"/>
        <end position="406"/>
    </location>
</feature>
<evidence type="ECO:0000313" key="4">
    <source>
        <dbReference type="EMBL" id="CAB9524411.1"/>
    </source>
</evidence>
<evidence type="ECO:0000256" key="1">
    <source>
        <dbReference type="ARBA" id="ARBA00022614"/>
    </source>
</evidence>
<dbReference type="InterPro" id="IPR032675">
    <property type="entry name" value="LRR_dom_sf"/>
</dbReference>
<dbReference type="FunFam" id="3.80.10.10:FF:000041">
    <property type="entry name" value="LRR receptor-like serine/threonine-protein kinase ERECTA"/>
    <property type="match status" value="1"/>
</dbReference>
<keyword evidence="2" id="KW-0677">Repeat</keyword>